<evidence type="ECO:0000313" key="6">
    <source>
        <dbReference type="EMBL" id="SAK45215.1"/>
    </source>
</evidence>
<dbReference type="SUPFAM" id="SSF47413">
    <property type="entry name" value="lambda repressor-like DNA-binding domains"/>
    <property type="match status" value="1"/>
</dbReference>
<dbReference type="SMART" id="SM00354">
    <property type="entry name" value="HTH_LACI"/>
    <property type="match status" value="1"/>
</dbReference>
<protein>
    <submittedName>
        <fullName evidence="6">Ribose operon repressor</fullName>
    </submittedName>
</protein>
<dbReference type="SUPFAM" id="SSF53822">
    <property type="entry name" value="Periplasmic binding protein-like I"/>
    <property type="match status" value="1"/>
</dbReference>
<dbReference type="GO" id="GO:0000976">
    <property type="term" value="F:transcription cis-regulatory region binding"/>
    <property type="evidence" value="ECO:0007669"/>
    <property type="project" value="TreeGrafter"/>
</dbReference>
<dbReference type="AlphaFoldDB" id="A0A157ZI91"/>
<gene>
    <name evidence="6" type="ORF">AWB79_00956</name>
</gene>
<dbReference type="InterPro" id="IPR010982">
    <property type="entry name" value="Lambda_DNA-bd_dom_sf"/>
</dbReference>
<dbReference type="OrthoDB" id="9805642at2"/>
<keyword evidence="1" id="KW-0805">Transcription regulation</keyword>
<evidence type="ECO:0000259" key="5">
    <source>
        <dbReference type="PROSITE" id="PS50932"/>
    </source>
</evidence>
<dbReference type="InterPro" id="IPR028082">
    <property type="entry name" value="Peripla_BP_I"/>
</dbReference>
<keyword evidence="3" id="KW-0804">Transcription</keyword>
<dbReference type="EMBL" id="FCOA02000002">
    <property type="protein sequence ID" value="SAK45215.1"/>
    <property type="molecule type" value="Genomic_DNA"/>
</dbReference>
<dbReference type="Proteomes" id="UP000054851">
    <property type="component" value="Unassembled WGS sequence"/>
</dbReference>
<evidence type="ECO:0000256" key="4">
    <source>
        <dbReference type="SAM" id="MobiDB-lite"/>
    </source>
</evidence>
<name>A0A157ZI91_9BURK</name>
<sequence length="369" mass="40379">MDSRKKSTTTLKDVANAAGVSLGTASKVMAGAEGVSPARRQQVWDAARQLGYRRNSLAAELRSSRSTSIGFVVPDLTNSFFIELLCVVEDHALASGYRLLLAHAQEDPEREAERIRFVLSRQVAGMIIIPCHGYAHAIDELRECDVPLVMADRVDNSFPANTVTTDSRRAARDGTDHLIALGHKRITFIVNALDLVNSRERADGYMDAMKRAGLERHARVVVCGMTDTESHAATLGLLSERERPTALFTGANVATLGALRAIRDAELRLPDDVSLLSFDDAPWMSVLHPRISSIHQPVEAVGRAIWQLLHKQLEGEASEPVHLRMKADLRVRESTAPPGRTTGKGSKDTATAQQNAGRARKRTALAERE</sequence>
<dbReference type="PANTHER" id="PTHR30146">
    <property type="entry name" value="LACI-RELATED TRANSCRIPTIONAL REPRESSOR"/>
    <property type="match status" value="1"/>
</dbReference>
<dbReference type="Gene3D" id="1.10.260.40">
    <property type="entry name" value="lambda repressor-like DNA-binding domains"/>
    <property type="match status" value="1"/>
</dbReference>
<dbReference type="GO" id="GO:0003700">
    <property type="term" value="F:DNA-binding transcription factor activity"/>
    <property type="evidence" value="ECO:0007669"/>
    <property type="project" value="TreeGrafter"/>
</dbReference>
<dbReference type="PANTHER" id="PTHR30146:SF109">
    <property type="entry name" value="HTH-TYPE TRANSCRIPTIONAL REGULATOR GALS"/>
    <property type="match status" value="1"/>
</dbReference>
<dbReference type="STRING" id="1777140.AWB79_00956"/>
<evidence type="ECO:0000313" key="7">
    <source>
        <dbReference type="Proteomes" id="UP000054851"/>
    </source>
</evidence>
<dbReference type="CDD" id="cd01392">
    <property type="entry name" value="HTH_LacI"/>
    <property type="match status" value="1"/>
</dbReference>
<dbReference type="RefSeq" id="WP_061166228.1">
    <property type="nucleotide sequence ID" value="NZ_FCOA02000002.1"/>
</dbReference>
<keyword evidence="2" id="KW-0238">DNA-binding</keyword>
<accession>A0A157ZI91</accession>
<dbReference type="PROSITE" id="PS00356">
    <property type="entry name" value="HTH_LACI_1"/>
    <property type="match status" value="1"/>
</dbReference>
<dbReference type="Pfam" id="PF13377">
    <property type="entry name" value="Peripla_BP_3"/>
    <property type="match status" value="1"/>
</dbReference>
<keyword evidence="7" id="KW-1185">Reference proteome</keyword>
<organism evidence="6 7">
    <name type="scientific">Caballeronia hypogeia</name>
    <dbReference type="NCBI Taxonomy" id="1777140"/>
    <lineage>
        <taxon>Bacteria</taxon>
        <taxon>Pseudomonadati</taxon>
        <taxon>Pseudomonadota</taxon>
        <taxon>Betaproteobacteria</taxon>
        <taxon>Burkholderiales</taxon>
        <taxon>Burkholderiaceae</taxon>
        <taxon>Caballeronia</taxon>
    </lineage>
</organism>
<dbReference type="PROSITE" id="PS50932">
    <property type="entry name" value="HTH_LACI_2"/>
    <property type="match status" value="1"/>
</dbReference>
<dbReference type="InterPro" id="IPR000843">
    <property type="entry name" value="HTH_LacI"/>
</dbReference>
<comment type="caution">
    <text evidence="6">The sequence shown here is derived from an EMBL/GenBank/DDBJ whole genome shotgun (WGS) entry which is preliminary data.</text>
</comment>
<evidence type="ECO:0000256" key="2">
    <source>
        <dbReference type="ARBA" id="ARBA00023125"/>
    </source>
</evidence>
<dbReference type="InterPro" id="IPR046335">
    <property type="entry name" value="LacI/GalR-like_sensor"/>
</dbReference>
<feature type="region of interest" description="Disordered" evidence="4">
    <location>
        <begin position="330"/>
        <end position="369"/>
    </location>
</feature>
<dbReference type="Gene3D" id="3.40.50.2300">
    <property type="match status" value="2"/>
</dbReference>
<dbReference type="Pfam" id="PF00356">
    <property type="entry name" value="LacI"/>
    <property type="match status" value="1"/>
</dbReference>
<evidence type="ECO:0000256" key="1">
    <source>
        <dbReference type="ARBA" id="ARBA00023015"/>
    </source>
</evidence>
<dbReference type="CDD" id="cd06267">
    <property type="entry name" value="PBP1_LacI_sugar_binding-like"/>
    <property type="match status" value="1"/>
</dbReference>
<feature type="domain" description="HTH lacI-type" evidence="5">
    <location>
        <begin position="9"/>
        <end position="63"/>
    </location>
</feature>
<proteinExistence type="predicted"/>
<evidence type="ECO:0000256" key="3">
    <source>
        <dbReference type="ARBA" id="ARBA00023163"/>
    </source>
</evidence>
<reference evidence="6" key="1">
    <citation type="submission" date="2016-01" db="EMBL/GenBank/DDBJ databases">
        <authorList>
            <person name="Peeters C."/>
        </authorList>
    </citation>
    <scope>NUCLEOTIDE SEQUENCE</scope>
    <source>
        <strain evidence="6">LMG 29322</strain>
    </source>
</reference>